<feature type="non-terminal residue" evidence="1">
    <location>
        <position position="1"/>
    </location>
</feature>
<reference evidence="1" key="1">
    <citation type="submission" date="2021-02" db="EMBL/GenBank/DDBJ databases">
        <authorList>
            <person name="Nowell W R."/>
        </authorList>
    </citation>
    <scope>NUCLEOTIDE SEQUENCE</scope>
</reference>
<dbReference type="AlphaFoldDB" id="A0A820MWG9"/>
<evidence type="ECO:0000313" key="1">
    <source>
        <dbReference type="EMBL" id="CAF4378600.1"/>
    </source>
</evidence>
<proteinExistence type="predicted"/>
<protein>
    <submittedName>
        <fullName evidence="1">Uncharacterized protein</fullName>
    </submittedName>
</protein>
<organism evidence="1 2">
    <name type="scientific">Adineta steineri</name>
    <dbReference type="NCBI Taxonomy" id="433720"/>
    <lineage>
        <taxon>Eukaryota</taxon>
        <taxon>Metazoa</taxon>
        <taxon>Spiralia</taxon>
        <taxon>Gnathifera</taxon>
        <taxon>Rotifera</taxon>
        <taxon>Eurotatoria</taxon>
        <taxon>Bdelloidea</taxon>
        <taxon>Adinetida</taxon>
        <taxon>Adinetidae</taxon>
        <taxon>Adineta</taxon>
    </lineage>
</organism>
<evidence type="ECO:0000313" key="2">
    <source>
        <dbReference type="Proteomes" id="UP000663881"/>
    </source>
</evidence>
<gene>
    <name evidence="1" type="ORF">OKA104_LOCUS50228</name>
</gene>
<dbReference type="Proteomes" id="UP000663881">
    <property type="component" value="Unassembled WGS sequence"/>
</dbReference>
<name>A0A820MWG9_9BILA</name>
<comment type="caution">
    <text evidence="1">The sequence shown here is derived from an EMBL/GenBank/DDBJ whole genome shotgun (WGS) entry which is preliminary data.</text>
</comment>
<sequence length="182" mass="21232">DHPTVFQHLPFALIGTTLEEDCQPMSWYSNLWISTEFQRVIATEDASLNSFLRPPRWIVVYRNQHIIFVSPYEANWLLGRLSLIDSPVTTLRLFLPRIKRIQSIFINTLSLTIPPSINVSNENDIYLVPLDRLVQLFLFNGTLYFDNIEEQTMFCQCLSLCPKIRNEIEEKAFQSHKIDIDG</sequence>
<dbReference type="EMBL" id="CAJOAY010024879">
    <property type="protein sequence ID" value="CAF4378600.1"/>
    <property type="molecule type" value="Genomic_DNA"/>
</dbReference>
<accession>A0A820MWG9</accession>
<feature type="non-terminal residue" evidence="1">
    <location>
        <position position="182"/>
    </location>
</feature>